<accession>A0A0S7Y387</accession>
<proteinExistence type="predicted"/>
<evidence type="ECO:0008006" key="3">
    <source>
        <dbReference type="Google" id="ProtNLM"/>
    </source>
</evidence>
<comment type="caution">
    <text evidence="1">The sequence shown here is derived from an EMBL/GenBank/DDBJ whole genome shotgun (WGS) entry which is preliminary data.</text>
</comment>
<protein>
    <recommendedName>
        <fullName evidence="3">DUF523 domain-containing protein</fullName>
    </recommendedName>
</protein>
<dbReference type="EMBL" id="LIZX01000042">
    <property type="protein sequence ID" value="KPJ68713.1"/>
    <property type="molecule type" value="Genomic_DNA"/>
</dbReference>
<dbReference type="AlphaFoldDB" id="A0A0S7Y387"/>
<evidence type="ECO:0000313" key="1">
    <source>
        <dbReference type="EMBL" id="KPJ68713.1"/>
    </source>
</evidence>
<gene>
    <name evidence="1" type="ORF">AMJ44_05670</name>
</gene>
<organism evidence="1 2">
    <name type="scientific">candidate division WOR-1 bacterium DG_54_3</name>
    <dbReference type="NCBI Taxonomy" id="1703775"/>
    <lineage>
        <taxon>Bacteria</taxon>
        <taxon>Bacillati</taxon>
        <taxon>Saganbacteria</taxon>
    </lineage>
</organism>
<dbReference type="Proteomes" id="UP000051861">
    <property type="component" value="Unassembled WGS sequence"/>
</dbReference>
<sequence>MKDQRSKRIVVVSHCILNVHSLEDNLAIYPGLEEEVIELLLKKGVGLYQIPCPEIELSGIFRKALPKESYDHPKIRKVYRQLADRISSTLKWYLKKDYRIEAVLGAEGSPTCGVELVGRWKENVKGKREFPRDIEFVSGMGVFIEEFKSSLGNINLYPEWIGIPGKSIRSLKPETFDQTLQRLDKLL</sequence>
<name>A0A0S7Y387_UNCSA</name>
<reference evidence="1 2" key="1">
    <citation type="journal article" date="2015" name="Microbiome">
        <title>Genomic resolution of linkages in carbon, nitrogen, and sulfur cycling among widespread estuary sediment bacteria.</title>
        <authorList>
            <person name="Baker B.J."/>
            <person name="Lazar C.S."/>
            <person name="Teske A.P."/>
            <person name="Dick G.J."/>
        </authorList>
    </citation>
    <scope>NUCLEOTIDE SEQUENCE [LARGE SCALE GENOMIC DNA]</scope>
    <source>
        <strain evidence="1">DG_54_3</strain>
    </source>
</reference>
<evidence type="ECO:0000313" key="2">
    <source>
        <dbReference type="Proteomes" id="UP000051861"/>
    </source>
</evidence>